<dbReference type="RefSeq" id="WP_217065286.1">
    <property type="nucleotide sequence ID" value="NZ_JAHQCS010000071.1"/>
</dbReference>
<dbReference type="EMBL" id="JAHQCS010000071">
    <property type="protein sequence ID" value="MBU9711408.1"/>
    <property type="molecule type" value="Genomic_DNA"/>
</dbReference>
<dbReference type="PANTHER" id="PTHR13604">
    <property type="entry name" value="DC12-RELATED"/>
    <property type="match status" value="1"/>
</dbReference>
<proteinExistence type="inferred from homology"/>
<accession>A0ABS6JD28</accession>
<organism evidence="2 3">
    <name type="scientific">Evansella tamaricis</name>
    <dbReference type="NCBI Taxonomy" id="2069301"/>
    <lineage>
        <taxon>Bacteria</taxon>
        <taxon>Bacillati</taxon>
        <taxon>Bacillota</taxon>
        <taxon>Bacilli</taxon>
        <taxon>Bacillales</taxon>
        <taxon>Bacillaceae</taxon>
        <taxon>Evansella</taxon>
    </lineage>
</organism>
<keyword evidence="1" id="KW-0645">Protease</keyword>
<dbReference type="InterPro" id="IPR003738">
    <property type="entry name" value="SRAP"/>
</dbReference>
<evidence type="ECO:0000256" key="1">
    <source>
        <dbReference type="RuleBase" id="RU364100"/>
    </source>
</evidence>
<comment type="caution">
    <text evidence="2">The sequence shown here is derived from an EMBL/GenBank/DDBJ whole genome shotgun (WGS) entry which is preliminary data.</text>
</comment>
<gene>
    <name evidence="2" type="ORF">KS419_06655</name>
</gene>
<evidence type="ECO:0000313" key="3">
    <source>
        <dbReference type="Proteomes" id="UP000784880"/>
    </source>
</evidence>
<protein>
    <recommendedName>
        <fullName evidence="1">Abasic site processing protein</fullName>
        <ecNumber evidence="1">3.4.-.-</ecNumber>
    </recommendedName>
</protein>
<keyword evidence="1" id="KW-0378">Hydrolase</keyword>
<keyword evidence="3" id="KW-1185">Reference proteome</keyword>
<name>A0ABS6JD28_9BACI</name>
<dbReference type="PANTHER" id="PTHR13604:SF0">
    <property type="entry name" value="ABASIC SITE PROCESSING PROTEIN HMCES"/>
    <property type="match status" value="1"/>
</dbReference>
<dbReference type="EC" id="3.4.-.-" evidence="1"/>
<sequence>MCGRFTLYADPDFLEEYFDLENGEDLIWEPRYNIAPGQDILALVQGRTGLRAGRMRWGLIPSWAKDEKIGYKMINARSETIHEKPSFRSIVNRRHCLIVANGFYEWKKEGGKKQPYFIHLSSGEPIVMAGLWDRWISSTGTEVVSCTILTTEANDFMRKLHHRMPVILDREKGGAWLRLSSLSRSSSSGTRKTEAESNFTSFKKKYFRALATNVLDAYQVSTFVNNAKNESQVCLERI</sequence>
<dbReference type="Pfam" id="PF02586">
    <property type="entry name" value="SRAP"/>
    <property type="match status" value="1"/>
</dbReference>
<evidence type="ECO:0000313" key="2">
    <source>
        <dbReference type="EMBL" id="MBU9711408.1"/>
    </source>
</evidence>
<comment type="similarity">
    <text evidence="1">Belongs to the SOS response-associated peptidase family.</text>
</comment>
<reference evidence="2 3" key="1">
    <citation type="submission" date="2021-06" db="EMBL/GenBank/DDBJ databases">
        <title>Bacillus sp. RD4P76, an endophyte from a halophyte.</title>
        <authorList>
            <person name="Sun J.-Q."/>
        </authorList>
    </citation>
    <scope>NUCLEOTIDE SEQUENCE [LARGE SCALE GENOMIC DNA]</scope>
    <source>
        <strain evidence="2 3">CGMCC 1.15917</strain>
    </source>
</reference>
<dbReference type="Proteomes" id="UP000784880">
    <property type="component" value="Unassembled WGS sequence"/>
</dbReference>